<dbReference type="PATRIC" id="fig|470.1345.peg.1398"/>
<gene>
    <name evidence="2" type="ORF">ABUW_1439</name>
</gene>
<keyword evidence="1" id="KW-0812">Transmembrane</keyword>
<evidence type="ECO:0000256" key="1">
    <source>
        <dbReference type="SAM" id="Phobius"/>
    </source>
</evidence>
<keyword evidence="1" id="KW-0472">Membrane</keyword>
<dbReference type="Proteomes" id="UP000032746">
    <property type="component" value="Chromosome"/>
</dbReference>
<proteinExistence type="predicted"/>
<dbReference type="AlphaFoldDB" id="A0A0D5YH03"/>
<dbReference type="EMBL" id="CP008706">
    <property type="protein sequence ID" value="AKA31183.1"/>
    <property type="molecule type" value="Genomic_DNA"/>
</dbReference>
<accession>A0A0D5YH03</accession>
<feature type="transmembrane region" description="Helical" evidence="1">
    <location>
        <begin position="80"/>
        <end position="100"/>
    </location>
</feature>
<protein>
    <submittedName>
        <fullName evidence="2">Uncharacterized protein</fullName>
    </submittedName>
</protein>
<sequence>MLIILEVHMQENAIPWVLKIFPAVIGAILALVLSGDIDKEGKIKVSMGVITKFVCSVTVSLYGGSAFIEHFEYLNHSTMFQGFIMLIFAVFGLLVIGIVYQSIALLKGKSMSEVIAEVKAAFVSIIGGKGGNS</sequence>
<evidence type="ECO:0000313" key="2">
    <source>
        <dbReference type="EMBL" id="AKA31183.1"/>
    </source>
</evidence>
<name>A0A0D5YH03_ACIBA</name>
<reference evidence="2 3" key="1">
    <citation type="journal article" date="2015" name="J. Bacteriol.">
        <title>Resources for Genetic and Genomic Analysis of Emerging Pathogen Acinetobacter baumannii.</title>
        <authorList>
            <person name="Gallagher L.A."/>
            <person name="Ramage E."/>
            <person name="Weiss E.J."/>
            <person name="Radey M."/>
            <person name="Hayden H.S."/>
            <person name="Held K.G."/>
            <person name="Huse H.K."/>
            <person name="Zurawski D.V."/>
            <person name="Brittnacher M.J."/>
            <person name="Manoil C."/>
        </authorList>
    </citation>
    <scope>NUCLEOTIDE SEQUENCE [LARGE SCALE GENOMIC DNA]</scope>
    <source>
        <strain evidence="2 3">AB5075-UW</strain>
    </source>
</reference>
<reference evidence="3" key="2">
    <citation type="submission" date="2015-03" db="EMBL/GenBank/DDBJ databases">
        <authorList>
            <person name="Gallagher L.A."/>
            <person name="Hayden H.S."/>
            <person name="Weiss E.J."/>
            <person name="Hager K.R."/>
            <person name="Ramage E."/>
            <person name="Radey M.R."/>
            <person name="Bydalek R."/>
            <person name="Manoil C."/>
            <person name="Miller S.I."/>
            <person name="Brittnacher M.J."/>
        </authorList>
    </citation>
    <scope>NUCLEOTIDE SEQUENCE [LARGE SCALE GENOMIC DNA]</scope>
    <source>
        <strain evidence="3">AB5075-UW</strain>
    </source>
</reference>
<evidence type="ECO:0000313" key="3">
    <source>
        <dbReference type="Proteomes" id="UP000032746"/>
    </source>
</evidence>
<keyword evidence="1" id="KW-1133">Transmembrane helix</keyword>
<organism evidence="2 3">
    <name type="scientific">Acinetobacter baumannii</name>
    <dbReference type="NCBI Taxonomy" id="470"/>
    <lineage>
        <taxon>Bacteria</taxon>
        <taxon>Pseudomonadati</taxon>
        <taxon>Pseudomonadota</taxon>
        <taxon>Gammaproteobacteria</taxon>
        <taxon>Moraxellales</taxon>
        <taxon>Moraxellaceae</taxon>
        <taxon>Acinetobacter</taxon>
        <taxon>Acinetobacter calcoaceticus/baumannii complex</taxon>
    </lineage>
</organism>
<feature type="transmembrane region" description="Helical" evidence="1">
    <location>
        <begin position="45"/>
        <end position="68"/>
    </location>
</feature>
<feature type="transmembrane region" description="Helical" evidence="1">
    <location>
        <begin position="13"/>
        <end position="33"/>
    </location>
</feature>